<dbReference type="InterPro" id="IPR036249">
    <property type="entry name" value="Thioredoxin-like_sf"/>
</dbReference>
<dbReference type="InterPro" id="IPR013766">
    <property type="entry name" value="Thioredoxin_domain"/>
</dbReference>
<dbReference type="InterPro" id="IPR000866">
    <property type="entry name" value="AhpC/TSA"/>
</dbReference>
<dbReference type="EMBL" id="AP023176">
    <property type="protein sequence ID" value="BCF92736.1"/>
    <property type="molecule type" value="Genomic_DNA"/>
</dbReference>
<dbReference type="GO" id="GO:0016491">
    <property type="term" value="F:oxidoreductase activity"/>
    <property type="evidence" value="ECO:0007669"/>
    <property type="project" value="InterPro"/>
</dbReference>
<evidence type="ECO:0000313" key="3">
    <source>
        <dbReference type="Proteomes" id="UP000510888"/>
    </source>
</evidence>
<dbReference type="Pfam" id="PF00578">
    <property type="entry name" value="AhpC-TSA"/>
    <property type="match status" value="1"/>
</dbReference>
<organism evidence="2 3">
    <name type="scientific">Paraburkholderia largidicola</name>
    <dbReference type="NCBI Taxonomy" id="3014751"/>
    <lineage>
        <taxon>Bacteria</taxon>
        <taxon>Pseudomonadati</taxon>
        <taxon>Pseudomonadota</taxon>
        <taxon>Betaproteobacteria</taxon>
        <taxon>Burkholderiales</taxon>
        <taxon>Burkholderiaceae</taxon>
        <taxon>Paraburkholderia</taxon>
    </lineage>
</organism>
<feature type="domain" description="Thioredoxin" evidence="1">
    <location>
        <begin position="31"/>
        <end position="200"/>
    </location>
</feature>
<evidence type="ECO:0000313" key="2">
    <source>
        <dbReference type="EMBL" id="BCF92736.1"/>
    </source>
</evidence>
<dbReference type="CDD" id="cd02970">
    <property type="entry name" value="PRX_like2"/>
    <property type="match status" value="1"/>
</dbReference>
<keyword evidence="3" id="KW-1185">Reference proteome</keyword>
<accession>A0A7I8BV93</accession>
<geneLocation type="plasmid" evidence="2 3">
    <name>PPGU16_p1</name>
</geneLocation>
<dbReference type="SUPFAM" id="SSF52833">
    <property type="entry name" value="Thioredoxin-like"/>
    <property type="match status" value="1"/>
</dbReference>
<evidence type="ECO:0000259" key="1">
    <source>
        <dbReference type="PROSITE" id="PS51352"/>
    </source>
</evidence>
<dbReference type="AlphaFoldDB" id="A0A7I8BV93"/>
<keyword evidence="2" id="KW-0614">Plasmid</keyword>
<dbReference type="Gene3D" id="3.40.30.10">
    <property type="entry name" value="Glutaredoxin"/>
    <property type="match status" value="1"/>
</dbReference>
<dbReference type="Proteomes" id="UP000510888">
    <property type="component" value="Plasmid PPGU16_p1"/>
</dbReference>
<protein>
    <submittedName>
        <fullName evidence="2">Peroxiredoxin</fullName>
    </submittedName>
</protein>
<dbReference type="KEGG" id="plad:PPGU16_58030"/>
<proteinExistence type="predicted"/>
<dbReference type="GO" id="GO:0016209">
    <property type="term" value="F:antioxidant activity"/>
    <property type="evidence" value="ECO:0007669"/>
    <property type="project" value="InterPro"/>
</dbReference>
<reference evidence="2 3" key="1">
    <citation type="journal article" date="2020" name="Genes (Basel)">
        <title>Genomic Comparison of Insect Gut Symbionts from Divergent Burkholderia Subclades.</title>
        <authorList>
            <person name="Takeshita K."/>
            <person name="Kikuchi Y."/>
        </authorList>
    </citation>
    <scope>NUCLEOTIDE SEQUENCE [LARGE SCALE GENOMIC DNA]</scope>
    <source>
        <strain evidence="2 3">PGU16</strain>
        <plasmid evidence="2 3">PPGU16_p1</plasmid>
    </source>
</reference>
<dbReference type="RefSeq" id="WP_180726268.1">
    <property type="nucleotide sequence ID" value="NZ_AP023176.1"/>
</dbReference>
<sequence>MRKGLVISDGHTYAAAELAMTSALATITNPLHAGARAPTFALPDKLGNRVVLDQLLRAGPVVLNFLRGSWCSFGEESLARFSALHERISSTGAKAVALAPPDASKRNSERLPVPELIDTDLRIARAFGLTFDLPEALRDGYLGLGYEPARTRKSGEFPVPVPATYLLDEEGIVVFAHVDFDYRNGFDGESLMKALHALRARREARRHARGRLAVLKVVRKSR</sequence>
<name>A0A7I8BV93_9BURK</name>
<dbReference type="PROSITE" id="PS51352">
    <property type="entry name" value="THIOREDOXIN_2"/>
    <property type="match status" value="1"/>
</dbReference>
<gene>
    <name evidence="2" type="ORF">PPGU16_58030</name>
</gene>